<keyword evidence="2" id="KW-0547">Nucleotide-binding</keyword>
<evidence type="ECO:0000313" key="6">
    <source>
        <dbReference type="EMBL" id="GAA4893576.1"/>
    </source>
</evidence>
<dbReference type="InterPro" id="IPR040999">
    <property type="entry name" value="Mak_N_cap"/>
</dbReference>
<keyword evidence="7" id="KW-1185">Reference proteome</keyword>
<evidence type="ECO:0000256" key="4">
    <source>
        <dbReference type="ARBA" id="ARBA00022840"/>
    </source>
</evidence>
<evidence type="ECO:0000259" key="5">
    <source>
        <dbReference type="Pfam" id="PF18085"/>
    </source>
</evidence>
<gene>
    <name evidence="6" type="ORF">GCM10025789_08440</name>
</gene>
<evidence type="ECO:0000313" key="7">
    <source>
        <dbReference type="Proteomes" id="UP001501521"/>
    </source>
</evidence>
<proteinExistence type="predicted"/>
<dbReference type="Proteomes" id="UP001501521">
    <property type="component" value="Unassembled WGS sequence"/>
</dbReference>
<accession>A0ABP9F662</accession>
<protein>
    <recommendedName>
        <fullName evidence="5">Maltokinase N-terminal cap domain-containing protein</fullName>
    </recommendedName>
</protein>
<name>A0ABP9F662_9ACTN</name>
<feature type="domain" description="Maltokinase N-terminal cap" evidence="5">
    <location>
        <begin position="24"/>
        <end position="103"/>
    </location>
</feature>
<keyword evidence="3" id="KW-0418">Kinase</keyword>
<evidence type="ECO:0000256" key="2">
    <source>
        <dbReference type="ARBA" id="ARBA00022741"/>
    </source>
</evidence>
<evidence type="ECO:0000256" key="1">
    <source>
        <dbReference type="ARBA" id="ARBA00022679"/>
    </source>
</evidence>
<organism evidence="6 7">
    <name type="scientific">Tessaracoccus lubricantis</name>
    <dbReference type="NCBI Taxonomy" id="545543"/>
    <lineage>
        <taxon>Bacteria</taxon>
        <taxon>Bacillati</taxon>
        <taxon>Actinomycetota</taxon>
        <taxon>Actinomycetes</taxon>
        <taxon>Propionibacteriales</taxon>
        <taxon>Propionibacteriaceae</taxon>
        <taxon>Tessaracoccus</taxon>
    </lineage>
</organism>
<reference evidence="7" key="1">
    <citation type="journal article" date="2019" name="Int. J. Syst. Evol. Microbiol.">
        <title>The Global Catalogue of Microorganisms (GCM) 10K type strain sequencing project: providing services to taxonomists for standard genome sequencing and annotation.</title>
        <authorList>
            <consortium name="The Broad Institute Genomics Platform"/>
            <consortium name="The Broad Institute Genome Sequencing Center for Infectious Disease"/>
            <person name="Wu L."/>
            <person name="Ma J."/>
        </authorList>
    </citation>
    <scope>NUCLEOTIDE SEQUENCE [LARGE SCALE GENOMIC DNA]</scope>
    <source>
        <strain evidence="7">JCM 19125</strain>
    </source>
</reference>
<evidence type="ECO:0000256" key="3">
    <source>
        <dbReference type="ARBA" id="ARBA00022777"/>
    </source>
</evidence>
<keyword evidence="1" id="KW-0808">Transferase</keyword>
<keyword evidence="4" id="KW-0067">ATP-binding</keyword>
<comment type="caution">
    <text evidence="6">The sequence shown here is derived from an EMBL/GenBank/DDBJ whole genome shotgun (WGS) entry which is preliminary data.</text>
</comment>
<dbReference type="Pfam" id="PF18085">
    <property type="entry name" value="Mak_N_cap"/>
    <property type="match status" value="1"/>
</dbReference>
<dbReference type="RefSeq" id="WP_345579450.1">
    <property type="nucleotide sequence ID" value="NZ_BAABLV010000013.1"/>
</dbReference>
<dbReference type="EMBL" id="BAABLV010000013">
    <property type="protein sequence ID" value="GAA4893576.1"/>
    <property type="molecule type" value="Genomic_DNA"/>
</dbReference>
<sequence length="191" mass="20830">MSGTAEVHVGAELRPSKIELLQGWLPRQHWFFGDAQKLERAANFRLVDPDGEVGLDAMVISDGTHAYFVPVTWRAQPLEGAELIGTLEHSVLGTRYCYDAATDPVFMAELERVIREADCQADIHDAHGNVIPLVMDVKGSGVVPGEAPEAELQLMRVLERAADVPGDALGTLIADWTDDGGPRHDLLALLR</sequence>